<sequence>AGGDRVFPLRPGRARRRRAALSGPRHRRADPRMALLAPGAATHRALAPPPARRMRRASVRRSADRPANDRVDRLALSRHLSPRGRRRRPDAPRRLGARPRSVCALDRAAGARGTPRRAPQPGGGAQPAPLARSRLSAGRGVRHPGRHPYRHGAGRHPLAARAGRAVVLADRRLLLGGRAPDLAAPLGSRPRAARPRRPPLSGGRVKRGVGLARASAL</sequence>
<feature type="region of interest" description="Disordered" evidence="1">
    <location>
        <begin position="180"/>
        <end position="217"/>
    </location>
</feature>
<proteinExistence type="predicted"/>
<feature type="compositionally biased region" description="Basic residues" evidence="1">
    <location>
        <begin position="12"/>
        <end position="29"/>
    </location>
</feature>
<feature type="compositionally biased region" description="Low complexity" evidence="1">
    <location>
        <begin position="180"/>
        <end position="190"/>
    </location>
</feature>
<feature type="non-terminal residue" evidence="2">
    <location>
        <position position="217"/>
    </location>
</feature>
<feature type="compositionally biased region" description="Basic and acidic residues" evidence="1">
    <location>
        <begin position="61"/>
        <end position="75"/>
    </location>
</feature>
<dbReference type="EMBL" id="CADCWN010000245">
    <property type="protein sequence ID" value="CAA9581873.1"/>
    <property type="molecule type" value="Genomic_DNA"/>
</dbReference>
<reference evidence="2" key="1">
    <citation type="submission" date="2020-02" db="EMBL/GenBank/DDBJ databases">
        <authorList>
            <person name="Meier V. D."/>
        </authorList>
    </citation>
    <scope>NUCLEOTIDE SEQUENCE</scope>
    <source>
        <strain evidence="2">AVDCRST_MAG18</strain>
    </source>
</reference>
<name>A0A6J4VQ17_9BACT</name>
<dbReference type="AlphaFoldDB" id="A0A6J4VQ17"/>
<feature type="region of interest" description="Disordered" evidence="1">
    <location>
        <begin position="1"/>
        <end position="157"/>
    </location>
</feature>
<feature type="compositionally biased region" description="Basic residues" evidence="1">
    <location>
        <begin position="140"/>
        <end position="154"/>
    </location>
</feature>
<protein>
    <submittedName>
        <fullName evidence="2">Uncharacterized protein</fullName>
    </submittedName>
</protein>
<evidence type="ECO:0000313" key="2">
    <source>
        <dbReference type="EMBL" id="CAA9581873.1"/>
    </source>
</evidence>
<evidence type="ECO:0000256" key="1">
    <source>
        <dbReference type="SAM" id="MobiDB-lite"/>
    </source>
</evidence>
<feature type="compositionally biased region" description="Low complexity" evidence="1">
    <location>
        <begin position="107"/>
        <end position="132"/>
    </location>
</feature>
<feature type="non-terminal residue" evidence="2">
    <location>
        <position position="1"/>
    </location>
</feature>
<gene>
    <name evidence="2" type="ORF">AVDCRST_MAG18-3263</name>
</gene>
<accession>A0A6J4VQ17</accession>
<organism evidence="2">
    <name type="scientific">uncultured Thermomicrobiales bacterium</name>
    <dbReference type="NCBI Taxonomy" id="1645740"/>
    <lineage>
        <taxon>Bacteria</taxon>
        <taxon>Pseudomonadati</taxon>
        <taxon>Thermomicrobiota</taxon>
        <taxon>Thermomicrobia</taxon>
        <taxon>Thermomicrobiales</taxon>
        <taxon>environmental samples</taxon>
    </lineage>
</organism>